<proteinExistence type="predicted"/>
<evidence type="ECO:0000256" key="1">
    <source>
        <dbReference type="SAM" id="MobiDB-lite"/>
    </source>
</evidence>
<feature type="compositionally biased region" description="Polar residues" evidence="1">
    <location>
        <begin position="104"/>
        <end position="114"/>
    </location>
</feature>
<comment type="caution">
    <text evidence="3">The sequence shown here is derived from an EMBL/GenBank/DDBJ whole genome shotgun (WGS) entry which is preliminary data.</text>
</comment>
<feature type="compositionally biased region" description="Polar residues" evidence="1">
    <location>
        <begin position="157"/>
        <end position="170"/>
    </location>
</feature>
<gene>
    <name evidence="3" type="ORF">E5S67_04494</name>
</gene>
<keyword evidence="2" id="KW-0812">Transmembrane</keyword>
<reference evidence="3 4" key="1">
    <citation type="journal article" date="2020" name="Sci. Rep.">
        <title>A novel cyanobacterial geosmin producer, revising GeoA distribution and dispersion patterns in Bacteria.</title>
        <authorList>
            <person name="Churro C."/>
            <person name="Semedo-Aguiar A.P."/>
            <person name="Silva A.D."/>
            <person name="Pereira-Leal J.B."/>
            <person name="Leite R.B."/>
        </authorList>
    </citation>
    <scope>NUCLEOTIDE SEQUENCE [LARGE SCALE GENOMIC DNA]</scope>
    <source>
        <strain evidence="3 4">IPMA8</strain>
    </source>
</reference>
<protein>
    <submittedName>
        <fullName evidence="3">Uncharacterized protein</fullName>
    </submittedName>
</protein>
<keyword evidence="4" id="KW-1185">Reference proteome</keyword>
<dbReference type="RefSeq" id="WP_172190598.1">
    <property type="nucleotide sequence ID" value="NZ_CAWPPK010000314.1"/>
</dbReference>
<organism evidence="3 4">
    <name type="scientific">Microcoleus asticus IPMA8</name>
    <dbReference type="NCBI Taxonomy" id="2563858"/>
    <lineage>
        <taxon>Bacteria</taxon>
        <taxon>Bacillati</taxon>
        <taxon>Cyanobacteriota</taxon>
        <taxon>Cyanophyceae</taxon>
        <taxon>Oscillatoriophycideae</taxon>
        <taxon>Oscillatoriales</taxon>
        <taxon>Microcoleaceae</taxon>
        <taxon>Microcoleus</taxon>
        <taxon>Microcoleus asticus</taxon>
    </lineage>
</organism>
<feature type="transmembrane region" description="Helical" evidence="2">
    <location>
        <begin position="40"/>
        <end position="57"/>
    </location>
</feature>
<accession>A0ABX2D257</accession>
<feature type="compositionally biased region" description="Pro residues" evidence="1">
    <location>
        <begin position="80"/>
        <end position="94"/>
    </location>
</feature>
<keyword evidence="2" id="KW-0472">Membrane</keyword>
<name>A0ABX2D257_9CYAN</name>
<dbReference type="EMBL" id="SRRZ01000096">
    <property type="protein sequence ID" value="NQE36729.1"/>
    <property type="molecule type" value="Genomic_DNA"/>
</dbReference>
<dbReference type="Proteomes" id="UP000702425">
    <property type="component" value="Unassembled WGS sequence"/>
</dbReference>
<evidence type="ECO:0000256" key="2">
    <source>
        <dbReference type="SAM" id="Phobius"/>
    </source>
</evidence>
<sequence length="170" mass="18993">MTMKITPDTFLDLLATVFGTIGGVAQLLVVTNRINSDDGLLIGGLATIALGIVANKGKSPYTNSLRKPPNYFPIDFAPYDSPPYNDPYYEPPTEAPSKTHDYPTANTTQYNSKYKGQDSSKHPRKEQPENDRLQNDSESGRESFRFQRRTRKRLKPESSSIFPDASESSK</sequence>
<feature type="transmembrane region" description="Helical" evidence="2">
    <location>
        <begin position="9"/>
        <end position="28"/>
    </location>
</feature>
<feature type="region of interest" description="Disordered" evidence="1">
    <location>
        <begin position="75"/>
        <end position="170"/>
    </location>
</feature>
<evidence type="ECO:0000313" key="3">
    <source>
        <dbReference type="EMBL" id="NQE36729.1"/>
    </source>
</evidence>
<evidence type="ECO:0000313" key="4">
    <source>
        <dbReference type="Proteomes" id="UP000702425"/>
    </source>
</evidence>
<feature type="compositionally biased region" description="Basic and acidic residues" evidence="1">
    <location>
        <begin position="115"/>
        <end position="145"/>
    </location>
</feature>
<keyword evidence="2" id="KW-1133">Transmembrane helix</keyword>